<dbReference type="SUPFAM" id="SSF55174">
    <property type="entry name" value="Alpha-L RNA-binding motif"/>
    <property type="match status" value="1"/>
</dbReference>
<proteinExistence type="predicted"/>
<dbReference type="InterPro" id="IPR040591">
    <property type="entry name" value="RqcP2_RBD"/>
</dbReference>
<name>A0ABW4B7V9_9LACO</name>
<comment type="caution">
    <text evidence="3">The sequence shown here is derived from an EMBL/GenBank/DDBJ whole genome shotgun (WGS) entry which is preliminary data.</text>
</comment>
<dbReference type="RefSeq" id="WP_125584886.1">
    <property type="nucleotide sequence ID" value="NZ_JBHTMO010000013.1"/>
</dbReference>
<dbReference type="Gene3D" id="3.30.70.330">
    <property type="match status" value="1"/>
</dbReference>
<dbReference type="InterPro" id="IPR012677">
    <property type="entry name" value="Nucleotide-bd_a/b_plait_sf"/>
</dbReference>
<dbReference type="EMBL" id="JBHTMO010000013">
    <property type="protein sequence ID" value="MFD1392989.1"/>
    <property type="molecule type" value="Genomic_DNA"/>
</dbReference>
<evidence type="ECO:0000256" key="1">
    <source>
        <dbReference type="PROSITE-ProRule" id="PRU00182"/>
    </source>
</evidence>
<sequence>MDAIYQHFRKEEAPLIDELADQINTAATEYRPVLTDFLDPRQIHIARALTGTNGDIKCHVFGGYIGAERARVIFAPDYFAPDLIDFEIAPLLIHYPEKFAELHHSQVLGTVANAGIRMTAFGDIITDGSAWQLFTTKTMSEWVQDNITKLGRITVRLEPIGLDQVVTPQNDWEPAEVSMSSLRLDSLVGHAFNMSRARAKALIDSSKVRLNFELTDRPDAVVGSADIVSVRGYGRIRVNTVLGVSKKGKTRVAVDIIKK</sequence>
<gene>
    <name evidence="3" type="ORF">ACFQ3L_05200</name>
</gene>
<evidence type="ECO:0000313" key="4">
    <source>
        <dbReference type="Proteomes" id="UP001597249"/>
    </source>
</evidence>
<dbReference type="InterPro" id="IPR002942">
    <property type="entry name" value="S4_RNA-bd"/>
</dbReference>
<keyword evidence="4" id="KW-1185">Reference proteome</keyword>
<reference evidence="4" key="1">
    <citation type="journal article" date="2019" name="Int. J. Syst. Evol. Microbiol.">
        <title>The Global Catalogue of Microorganisms (GCM) 10K type strain sequencing project: providing services to taxonomists for standard genome sequencing and annotation.</title>
        <authorList>
            <consortium name="The Broad Institute Genomics Platform"/>
            <consortium name="The Broad Institute Genome Sequencing Center for Infectious Disease"/>
            <person name="Wu L."/>
            <person name="Ma J."/>
        </authorList>
    </citation>
    <scope>NUCLEOTIDE SEQUENCE [LARGE SCALE GENOMIC DNA]</scope>
    <source>
        <strain evidence="4">CCM 8911</strain>
    </source>
</reference>
<dbReference type="PANTHER" id="PTHR13633">
    <property type="entry name" value="MITOCHONDRIAL TRANSCRIPTION RESCUE FACTOR 1"/>
    <property type="match status" value="1"/>
</dbReference>
<dbReference type="PANTHER" id="PTHR13633:SF3">
    <property type="entry name" value="MITOCHONDRIAL TRANSCRIPTION RESCUE FACTOR 1"/>
    <property type="match status" value="1"/>
</dbReference>
<dbReference type="Pfam" id="PF17774">
    <property type="entry name" value="YlmH_RBD"/>
    <property type="match status" value="1"/>
</dbReference>
<feature type="domain" description="RNA-binding S4" evidence="2">
    <location>
        <begin position="182"/>
        <end position="246"/>
    </location>
</feature>
<dbReference type="Proteomes" id="UP001597249">
    <property type="component" value="Unassembled WGS sequence"/>
</dbReference>
<evidence type="ECO:0000313" key="3">
    <source>
        <dbReference type="EMBL" id="MFD1392989.1"/>
    </source>
</evidence>
<dbReference type="PROSITE" id="PS50889">
    <property type="entry name" value="S4"/>
    <property type="match status" value="1"/>
</dbReference>
<dbReference type="InterPro" id="IPR036986">
    <property type="entry name" value="S4_RNA-bd_sf"/>
</dbReference>
<evidence type="ECO:0000259" key="2">
    <source>
        <dbReference type="SMART" id="SM00363"/>
    </source>
</evidence>
<dbReference type="Gene3D" id="3.30.1370.160">
    <property type="match status" value="1"/>
</dbReference>
<accession>A0ABW4B7V9</accession>
<keyword evidence="1" id="KW-0694">RNA-binding</keyword>
<dbReference type="SMART" id="SM00363">
    <property type="entry name" value="S4"/>
    <property type="match status" value="1"/>
</dbReference>
<organism evidence="3 4">
    <name type="scientific">Lacticaseibacillus jixianensis</name>
    <dbReference type="NCBI Taxonomy" id="2486012"/>
    <lineage>
        <taxon>Bacteria</taxon>
        <taxon>Bacillati</taxon>
        <taxon>Bacillota</taxon>
        <taxon>Bacilli</taxon>
        <taxon>Lactobacillales</taxon>
        <taxon>Lactobacillaceae</taxon>
        <taxon>Lacticaseibacillus</taxon>
    </lineage>
</organism>
<dbReference type="Gene3D" id="3.10.290.10">
    <property type="entry name" value="RNA-binding S4 domain"/>
    <property type="match status" value="1"/>
</dbReference>
<protein>
    <submittedName>
        <fullName evidence="3">RNA-binding protein</fullName>
    </submittedName>
</protein>